<name>A0AAV0H2X7_9ROSI</name>
<dbReference type="AlphaFoldDB" id="A0AAV0H2X7"/>
<protein>
    <submittedName>
        <fullName evidence="1">Uncharacterized protein</fullName>
    </submittedName>
</protein>
<dbReference type="PANTHER" id="PTHR48045">
    <property type="entry name" value="UDP-GLYCOSYLTRANSFERASE 72B1"/>
    <property type="match status" value="1"/>
</dbReference>
<evidence type="ECO:0000313" key="2">
    <source>
        <dbReference type="Proteomes" id="UP001154282"/>
    </source>
</evidence>
<sequence>MVAMPQWSDQVTNAKYVEEIWKIGVRVKEDETGVVRREEVARCLKEVMMEGSRSLEIKEAARKWKQMAVEAVSEGGESDREINNFVRKLLSCSDHSNHTRIQ</sequence>
<organism evidence="1 2">
    <name type="scientific">Linum tenue</name>
    <dbReference type="NCBI Taxonomy" id="586396"/>
    <lineage>
        <taxon>Eukaryota</taxon>
        <taxon>Viridiplantae</taxon>
        <taxon>Streptophyta</taxon>
        <taxon>Embryophyta</taxon>
        <taxon>Tracheophyta</taxon>
        <taxon>Spermatophyta</taxon>
        <taxon>Magnoliopsida</taxon>
        <taxon>eudicotyledons</taxon>
        <taxon>Gunneridae</taxon>
        <taxon>Pentapetalae</taxon>
        <taxon>rosids</taxon>
        <taxon>fabids</taxon>
        <taxon>Malpighiales</taxon>
        <taxon>Linaceae</taxon>
        <taxon>Linum</taxon>
    </lineage>
</organism>
<dbReference type="SUPFAM" id="SSF53756">
    <property type="entry name" value="UDP-Glycosyltransferase/glycogen phosphorylase"/>
    <property type="match status" value="1"/>
</dbReference>
<dbReference type="Proteomes" id="UP001154282">
    <property type="component" value="Unassembled WGS sequence"/>
</dbReference>
<dbReference type="PANTHER" id="PTHR48045:SF26">
    <property type="entry name" value="UDP-GLYCOSYLTRANSFERASE 74E2-LIKE"/>
    <property type="match status" value="1"/>
</dbReference>
<dbReference type="EMBL" id="CAMGYJ010000002">
    <property type="protein sequence ID" value="CAI0379634.1"/>
    <property type="molecule type" value="Genomic_DNA"/>
</dbReference>
<evidence type="ECO:0000313" key="1">
    <source>
        <dbReference type="EMBL" id="CAI0379634.1"/>
    </source>
</evidence>
<proteinExistence type="predicted"/>
<comment type="caution">
    <text evidence="1">The sequence shown here is derived from an EMBL/GenBank/DDBJ whole genome shotgun (WGS) entry which is preliminary data.</text>
</comment>
<accession>A0AAV0H2X7</accession>
<gene>
    <name evidence="1" type="ORF">LITE_LOCUS2339</name>
</gene>
<dbReference type="Gene3D" id="3.40.50.2000">
    <property type="entry name" value="Glycogen Phosphorylase B"/>
    <property type="match status" value="2"/>
</dbReference>
<keyword evidence="2" id="KW-1185">Reference proteome</keyword>
<reference evidence="1" key="1">
    <citation type="submission" date="2022-08" db="EMBL/GenBank/DDBJ databases">
        <authorList>
            <person name="Gutierrez-Valencia J."/>
        </authorList>
    </citation>
    <scope>NUCLEOTIDE SEQUENCE</scope>
</reference>